<proteinExistence type="inferred from homology"/>
<comment type="caution">
    <text evidence="2">The sequence shown here is derived from an EMBL/GenBank/DDBJ whole genome shotgun (WGS) entry which is preliminary data.</text>
</comment>
<dbReference type="GeneID" id="97549476"/>
<dbReference type="AlphaFoldDB" id="A0A2V2N1X5"/>
<keyword evidence="3" id="KW-1185">Reference proteome</keyword>
<protein>
    <submittedName>
        <fullName evidence="2">Uncharacterized protein</fullName>
    </submittedName>
</protein>
<dbReference type="Pfam" id="PF03686">
    <property type="entry name" value="UPF0146"/>
    <property type="match status" value="1"/>
</dbReference>
<organism evidence="2 3">
    <name type="scientific">Methanospirillum lacunae</name>
    <dbReference type="NCBI Taxonomy" id="668570"/>
    <lineage>
        <taxon>Archaea</taxon>
        <taxon>Methanobacteriati</taxon>
        <taxon>Methanobacteriota</taxon>
        <taxon>Stenosarchaea group</taxon>
        <taxon>Methanomicrobia</taxon>
        <taxon>Methanomicrobiales</taxon>
        <taxon>Methanospirillaceae</taxon>
        <taxon>Methanospirillum</taxon>
    </lineage>
</organism>
<evidence type="ECO:0000313" key="3">
    <source>
        <dbReference type="Proteomes" id="UP000245657"/>
    </source>
</evidence>
<dbReference type="Gene3D" id="3.40.50.150">
    <property type="entry name" value="Vaccinia Virus protein VP39"/>
    <property type="match status" value="1"/>
</dbReference>
<name>A0A2V2N1X5_9EURY</name>
<accession>A0A2V2N1X5</accession>
<comment type="similarity">
    <text evidence="1">Belongs to the UPF0146 family.</text>
</comment>
<sequence length="133" mass="14812">MSGYKHIETLIARYIAGRYHSVLEIGTGHNTHAAELIQRSGISVTCSDLSIPQGLLLVPYVIFDVGSPDNKIFFVECILAIRPIEEMMSSLILYAQRCGADLLVYHLGFEGYSHPHQIINCGVSLCQYVTRQN</sequence>
<evidence type="ECO:0000313" key="2">
    <source>
        <dbReference type="EMBL" id="PWR74112.1"/>
    </source>
</evidence>
<dbReference type="RefSeq" id="WP_109967391.1">
    <property type="nucleotide sequence ID" value="NZ_CP176093.1"/>
</dbReference>
<dbReference type="Proteomes" id="UP000245657">
    <property type="component" value="Unassembled WGS sequence"/>
</dbReference>
<dbReference type="OrthoDB" id="59816at2157"/>
<gene>
    <name evidence="2" type="ORF">DK846_02855</name>
</gene>
<dbReference type="InterPro" id="IPR005353">
    <property type="entry name" value="UPF0146"/>
</dbReference>
<dbReference type="EMBL" id="QGMY01000002">
    <property type="protein sequence ID" value="PWR74112.1"/>
    <property type="molecule type" value="Genomic_DNA"/>
</dbReference>
<reference evidence="2 3" key="1">
    <citation type="submission" date="2018-05" db="EMBL/GenBank/DDBJ databases">
        <title>Draft genome of Methanospirillum lacunae Ki8-1.</title>
        <authorList>
            <person name="Dueholm M.S."/>
            <person name="Nielsen P.H."/>
            <person name="Bakmann L.F."/>
            <person name="Otzen D.E."/>
        </authorList>
    </citation>
    <scope>NUCLEOTIDE SEQUENCE [LARGE SCALE GENOMIC DNA]</scope>
    <source>
        <strain evidence="2 3">Ki8-1</strain>
    </source>
</reference>
<evidence type="ECO:0000256" key="1">
    <source>
        <dbReference type="ARBA" id="ARBA00006969"/>
    </source>
</evidence>
<dbReference type="InterPro" id="IPR029063">
    <property type="entry name" value="SAM-dependent_MTases_sf"/>
</dbReference>